<dbReference type="InterPro" id="IPR001343">
    <property type="entry name" value="Hemolysn_Ca-bd"/>
</dbReference>
<name>A0A552KR16_9CHRO</name>
<protein>
    <recommendedName>
        <fullName evidence="1">C-type lectin domain-containing protein</fullName>
    </recommendedName>
</protein>
<dbReference type="InterPro" id="IPR050111">
    <property type="entry name" value="C-type_lectin/snaclec_domain"/>
</dbReference>
<dbReference type="InterPro" id="IPR034007">
    <property type="entry name" value="CTLD_bac"/>
</dbReference>
<organism evidence="2 3">
    <name type="scientific">Microcystis flos-aquae Mf_QC_C_20070823_S10D</name>
    <dbReference type="NCBI Taxonomy" id="2486236"/>
    <lineage>
        <taxon>Bacteria</taxon>
        <taxon>Bacillati</taxon>
        <taxon>Cyanobacteriota</taxon>
        <taxon>Cyanophyceae</taxon>
        <taxon>Oscillatoriophycideae</taxon>
        <taxon>Chroococcales</taxon>
        <taxon>Microcystaceae</taxon>
        <taxon>Microcystis</taxon>
    </lineage>
</organism>
<accession>A0A552KR16</accession>
<dbReference type="SUPFAM" id="SSF51120">
    <property type="entry name" value="beta-Roll"/>
    <property type="match status" value="2"/>
</dbReference>
<dbReference type="InterPro" id="IPR016187">
    <property type="entry name" value="CTDL_fold"/>
</dbReference>
<dbReference type="AlphaFoldDB" id="A0A552KR16"/>
<evidence type="ECO:0000313" key="3">
    <source>
        <dbReference type="Proteomes" id="UP000315868"/>
    </source>
</evidence>
<dbReference type="Gene3D" id="3.10.100.10">
    <property type="entry name" value="Mannose-Binding Protein A, subunit A"/>
    <property type="match status" value="1"/>
</dbReference>
<evidence type="ECO:0000313" key="2">
    <source>
        <dbReference type="EMBL" id="TRV10423.1"/>
    </source>
</evidence>
<dbReference type="PRINTS" id="PR00313">
    <property type="entry name" value="CABNDNGRPT"/>
</dbReference>
<sequence>MNFGATGKWNDYNGTTSLKGIVENKFFEWNGSKYLVTGAGTWEQAQAQAVSLGGNLVTINSQAEQDFLVSKFGGSEQFWTGLTDKVTEGQFQWINGETSTYTNWNTGQPDNAGNEDYVGMNFGAAGKWNDYNSTTSLKGIVEINQFKPIGNNGSQFFTLDKPNNVNITVSGGNSYDIFQLQSYDGLTTSQKVYGGGGADIFNVAIQPASGIVGLDFNAGKLKQLAELLVEPDWDVREKRHTADIAAAVTGAGIDYAAAAATALSGALPYGSNAVEAVINVAAATLHLANDLANIEVNYALDIEEYQNNLRGIGDFFAGQGSQGWGTVKVTQSRSLVEILDFQPGIDTITLPKLATNESYKFNIATNSGGQTTVEVAYNNQTNQASTFLRLGFSPDTLSTMNGQNMGITQFMESLLKVYPTYSVIGTTVKNGTTVTGLTYNGTIAGEHIYVPDSNRTTGVVSIYGQDGDDILKGRTTGANAIYGGTGDDFIVAGGVNDTIDGGEGYDQVSYSLASSGISITGASSNRLNIESVIGSKYNDVINFTNLPTAPVDGRHVSIRGGEGNDSLTGSQFSDVLTGGSGIDTLIGDSGDDVLTGGTAQGDGTVDSSNDILTGGAGKDIFTFYKLGEGVDRITDFTVQLASPSLSDQIRVDKAGFGATSTSQFSYNSTNGALSFNNQQFAILENFITLTGFNVNRDLVLV</sequence>
<dbReference type="SUPFAM" id="SSF56436">
    <property type="entry name" value="C-type lectin-like"/>
    <property type="match status" value="1"/>
</dbReference>
<dbReference type="InterPro" id="IPR011049">
    <property type="entry name" value="Serralysin-like_metalloprot_C"/>
</dbReference>
<dbReference type="Gene3D" id="2.150.10.10">
    <property type="entry name" value="Serralysin-like metalloprotease, C-terminal"/>
    <property type="match status" value="2"/>
</dbReference>
<evidence type="ECO:0000259" key="1">
    <source>
        <dbReference type="PROSITE" id="PS50041"/>
    </source>
</evidence>
<dbReference type="InterPro" id="IPR016186">
    <property type="entry name" value="C-type_lectin-like/link_sf"/>
</dbReference>
<gene>
    <name evidence="2" type="ORF">EWV45_13730</name>
</gene>
<dbReference type="InterPro" id="IPR001304">
    <property type="entry name" value="C-type_lectin-like"/>
</dbReference>
<proteinExistence type="predicted"/>
<dbReference type="CDD" id="cd03603">
    <property type="entry name" value="CLECT_VCBS"/>
    <property type="match status" value="1"/>
</dbReference>
<dbReference type="GO" id="GO:0005509">
    <property type="term" value="F:calcium ion binding"/>
    <property type="evidence" value="ECO:0007669"/>
    <property type="project" value="InterPro"/>
</dbReference>
<dbReference type="EMBL" id="SFAM01000123">
    <property type="protein sequence ID" value="TRV10423.1"/>
    <property type="molecule type" value="Genomic_DNA"/>
</dbReference>
<reference evidence="2 3" key="1">
    <citation type="submission" date="2019-01" db="EMBL/GenBank/DDBJ databases">
        <title>Coherence of Microcystis species and biogeography revealed through population genomics.</title>
        <authorList>
            <person name="Perez-Carrascal O.M."/>
            <person name="Terrat Y."/>
            <person name="Giani A."/>
            <person name="Fortin N."/>
            <person name="Tromas N."/>
            <person name="Shapiro B.J."/>
        </authorList>
    </citation>
    <scope>NUCLEOTIDE SEQUENCE [LARGE SCALE GENOMIC DNA]</scope>
    <source>
        <strain evidence="2">Mf_QC_C_20070823_S10D</strain>
    </source>
</reference>
<feature type="domain" description="C-type lectin" evidence="1">
    <location>
        <begin position="29"/>
        <end position="142"/>
    </location>
</feature>
<dbReference type="PANTHER" id="PTHR22803">
    <property type="entry name" value="MANNOSE, PHOSPHOLIPASE, LECTIN RECEPTOR RELATED"/>
    <property type="match status" value="1"/>
</dbReference>
<dbReference type="PROSITE" id="PS50041">
    <property type="entry name" value="C_TYPE_LECTIN_2"/>
    <property type="match status" value="1"/>
</dbReference>
<dbReference type="Proteomes" id="UP000315868">
    <property type="component" value="Unassembled WGS sequence"/>
</dbReference>
<comment type="caution">
    <text evidence="2">The sequence shown here is derived from an EMBL/GenBank/DDBJ whole genome shotgun (WGS) entry which is preliminary data.</text>
</comment>
<dbReference type="Pfam" id="PF00059">
    <property type="entry name" value="Lectin_C"/>
    <property type="match status" value="1"/>
</dbReference>
<dbReference type="Pfam" id="PF00353">
    <property type="entry name" value="HemolysinCabind"/>
    <property type="match status" value="3"/>
</dbReference>
<dbReference type="SMART" id="SM00034">
    <property type="entry name" value="CLECT"/>
    <property type="match status" value="1"/>
</dbReference>